<evidence type="ECO:0000313" key="1">
    <source>
        <dbReference type="EMBL" id="KAB2808349.1"/>
    </source>
</evidence>
<accession>A0A7J5DT80</accession>
<evidence type="ECO:0000313" key="2">
    <source>
        <dbReference type="Proteomes" id="UP000449906"/>
    </source>
</evidence>
<proteinExistence type="predicted"/>
<comment type="caution">
    <text evidence="1">The sequence shown here is derived from an EMBL/GenBank/DDBJ whole genome shotgun (WGS) entry which is preliminary data.</text>
</comment>
<dbReference type="AlphaFoldDB" id="A0A7J5DT80"/>
<dbReference type="Proteomes" id="UP000449906">
    <property type="component" value="Unassembled WGS sequence"/>
</dbReference>
<sequence length="115" mass="12342">MTSLSQRRSGARNGARLAEAAISEEKARQAAVADQEHAAGVARRKAAREAEAARVKFTADDLAGASHVRDAVRWHRVVRVSAKSVTVATAYSWTDRIPIGRVLQYAIDGKAVSTS</sequence>
<name>A0A7J5DT80_NOCSI</name>
<protein>
    <submittedName>
        <fullName evidence="1">Uncharacterized protein</fullName>
    </submittedName>
</protein>
<reference evidence="1 2" key="1">
    <citation type="submission" date="2019-09" db="EMBL/GenBank/DDBJ databases">
        <title>Pimelobacter sp. isolated from Paulinella.</title>
        <authorList>
            <person name="Jeong S.E."/>
        </authorList>
    </citation>
    <scope>NUCLEOTIDE SEQUENCE [LARGE SCALE GENOMIC DNA]</scope>
    <source>
        <strain evidence="1 2">Pch-N</strain>
    </source>
</reference>
<dbReference type="RefSeq" id="WP_151582029.1">
    <property type="nucleotide sequence ID" value="NZ_WBVM01000003.1"/>
</dbReference>
<gene>
    <name evidence="1" type="ORF">F9L07_22805</name>
</gene>
<organism evidence="1 2">
    <name type="scientific">Nocardioides simplex</name>
    <name type="common">Arthrobacter simplex</name>
    <dbReference type="NCBI Taxonomy" id="2045"/>
    <lineage>
        <taxon>Bacteria</taxon>
        <taxon>Bacillati</taxon>
        <taxon>Actinomycetota</taxon>
        <taxon>Actinomycetes</taxon>
        <taxon>Propionibacteriales</taxon>
        <taxon>Nocardioidaceae</taxon>
        <taxon>Pimelobacter</taxon>
    </lineage>
</organism>
<dbReference type="EMBL" id="WBVM01000003">
    <property type="protein sequence ID" value="KAB2808349.1"/>
    <property type="molecule type" value="Genomic_DNA"/>
</dbReference>